<gene>
    <name evidence="1" type="ORF">F511_18980</name>
</gene>
<keyword evidence="2" id="KW-1185">Reference proteome</keyword>
<proteinExistence type="predicted"/>
<evidence type="ECO:0000313" key="2">
    <source>
        <dbReference type="Proteomes" id="UP000250235"/>
    </source>
</evidence>
<dbReference type="AlphaFoldDB" id="A0A2Z7CTS7"/>
<accession>A0A2Z7CTS7</accession>
<reference evidence="1 2" key="1">
    <citation type="journal article" date="2015" name="Proc. Natl. Acad. Sci. U.S.A.">
        <title>The resurrection genome of Boea hygrometrica: A blueprint for survival of dehydration.</title>
        <authorList>
            <person name="Xiao L."/>
            <person name="Yang G."/>
            <person name="Zhang L."/>
            <person name="Yang X."/>
            <person name="Zhao S."/>
            <person name="Ji Z."/>
            <person name="Zhou Q."/>
            <person name="Hu M."/>
            <person name="Wang Y."/>
            <person name="Chen M."/>
            <person name="Xu Y."/>
            <person name="Jin H."/>
            <person name="Xiao X."/>
            <person name="Hu G."/>
            <person name="Bao F."/>
            <person name="Hu Y."/>
            <person name="Wan P."/>
            <person name="Li L."/>
            <person name="Deng X."/>
            <person name="Kuang T."/>
            <person name="Xiang C."/>
            <person name="Zhu J.K."/>
            <person name="Oliver M.J."/>
            <person name="He Y."/>
        </authorList>
    </citation>
    <scope>NUCLEOTIDE SEQUENCE [LARGE SCALE GENOMIC DNA]</scope>
    <source>
        <strain evidence="2">cv. XS01</strain>
    </source>
</reference>
<dbReference type="EMBL" id="KQ992408">
    <property type="protein sequence ID" value="KZV50461.1"/>
    <property type="molecule type" value="Genomic_DNA"/>
</dbReference>
<organism evidence="1 2">
    <name type="scientific">Dorcoceras hygrometricum</name>
    <dbReference type="NCBI Taxonomy" id="472368"/>
    <lineage>
        <taxon>Eukaryota</taxon>
        <taxon>Viridiplantae</taxon>
        <taxon>Streptophyta</taxon>
        <taxon>Embryophyta</taxon>
        <taxon>Tracheophyta</taxon>
        <taxon>Spermatophyta</taxon>
        <taxon>Magnoliopsida</taxon>
        <taxon>eudicotyledons</taxon>
        <taxon>Gunneridae</taxon>
        <taxon>Pentapetalae</taxon>
        <taxon>asterids</taxon>
        <taxon>lamiids</taxon>
        <taxon>Lamiales</taxon>
        <taxon>Gesneriaceae</taxon>
        <taxon>Didymocarpoideae</taxon>
        <taxon>Trichosporeae</taxon>
        <taxon>Loxocarpinae</taxon>
        <taxon>Dorcoceras</taxon>
    </lineage>
</organism>
<sequence>MSACDLRVGRASLALSSARRCADDGRRWALPSRTVAGRLALLHAQESAAGLRTIAPRVVAWRCPSAHDACAVVALGWPLSSAIVALLCAAGRSMISHGRALLDAQLHAQIVGASRGCAALVAAVRGLAPSAIFMEAAAGGGRRPAMAAVRCWPIDDLAWSCAAGRATTCANCWRITRLRRACAAVRGLAPSAIFMEAAAGGGRRPAMLRRCRDG</sequence>
<evidence type="ECO:0000313" key="1">
    <source>
        <dbReference type="EMBL" id="KZV50461.1"/>
    </source>
</evidence>
<protein>
    <submittedName>
        <fullName evidence="1">Uncharacterized protein</fullName>
    </submittedName>
</protein>
<name>A0A2Z7CTS7_9LAMI</name>
<dbReference type="Proteomes" id="UP000250235">
    <property type="component" value="Unassembled WGS sequence"/>
</dbReference>